<dbReference type="InterPro" id="IPR001638">
    <property type="entry name" value="Solute-binding_3/MltF_N"/>
</dbReference>
<protein>
    <recommendedName>
        <fullName evidence="4">Solute-binding protein family 3/N-terminal domain-containing protein</fullName>
    </recommendedName>
</protein>
<dbReference type="AlphaFoldDB" id="A0A2S9IF18"/>
<dbReference type="SUPFAM" id="SSF53850">
    <property type="entry name" value="Periplasmic binding protein-like II"/>
    <property type="match status" value="1"/>
</dbReference>
<reference evidence="5 6" key="1">
    <citation type="submission" date="2017-10" db="EMBL/GenBank/DDBJ databases">
        <title>Draft genome of two endophytic bacteria isolated from 'guarana' Paullinia cupana (Mart.) Ducke.</title>
        <authorList>
            <person name="Siqueira K.A."/>
            <person name="Liotti R.G."/>
            <person name="Mendes T.A."/>
            <person name="Soares M.A."/>
        </authorList>
    </citation>
    <scope>NUCLEOTIDE SEQUENCE [LARGE SCALE GENOMIC DNA]</scope>
    <source>
        <strain evidence="5 6">342</strain>
    </source>
</reference>
<dbReference type="SMART" id="SM00062">
    <property type="entry name" value="PBPb"/>
    <property type="match status" value="1"/>
</dbReference>
<keyword evidence="6" id="KW-1185">Reference proteome</keyword>
<comment type="similarity">
    <text evidence="1">Belongs to the bacterial solute-binding protein 3 family.</text>
</comment>
<proteinExistence type="inferred from homology"/>
<gene>
    <name evidence="5" type="ORF">CQW29_06170</name>
</gene>
<dbReference type="Proteomes" id="UP000239181">
    <property type="component" value="Unassembled WGS sequence"/>
</dbReference>
<accession>A0A2S9IF18</accession>
<evidence type="ECO:0000313" key="6">
    <source>
        <dbReference type="Proteomes" id="UP000239181"/>
    </source>
</evidence>
<comment type="caution">
    <text evidence="5">The sequence shown here is derived from an EMBL/GenBank/DDBJ whole genome shotgun (WGS) entry which is preliminary data.</text>
</comment>
<feature type="signal peptide" evidence="3">
    <location>
        <begin position="1"/>
        <end position="19"/>
    </location>
</feature>
<dbReference type="EMBL" id="PDET01000003">
    <property type="protein sequence ID" value="PRD16392.1"/>
    <property type="molecule type" value="Genomic_DNA"/>
</dbReference>
<evidence type="ECO:0000256" key="3">
    <source>
        <dbReference type="SAM" id="SignalP"/>
    </source>
</evidence>
<evidence type="ECO:0000313" key="5">
    <source>
        <dbReference type="EMBL" id="PRD16392.1"/>
    </source>
</evidence>
<name>A0A2S9IF18_9GAMM</name>
<sequence length="268" mass="28470">MKKILLAALIGSLTHAALAAPLATTLKDKQLHGIMQNDYEPVVFVDDKGENSGYFYEIVSAAANKLGAKLDVKNGTFDTFIPGLQSHRYDLALGTDATVPRQQVVDIVPLIDAGYSFITRSDGTVKLSSELTSLCGHSVAALAGQSTIDALNQQAAACQQQGKPALKVAIYPSRSAAWLAVKSGQAELTPVYTGEAGWIVKKDPTWRVTGPVFNSGQSGFAVDKQQGHAQLWADAVNALIADGSYQKILQKYGVESVALKTVVINPAK</sequence>
<feature type="domain" description="Solute-binding protein family 3/N-terminal" evidence="4">
    <location>
        <begin position="30"/>
        <end position="256"/>
    </location>
</feature>
<dbReference type="RefSeq" id="WP_105591835.1">
    <property type="nucleotide sequence ID" value="NZ_PDET01000003.1"/>
</dbReference>
<dbReference type="PANTHER" id="PTHR35936:SF17">
    <property type="entry name" value="ARGININE-BINDING EXTRACELLULAR PROTEIN ARTP"/>
    <property type="match status" value="1"/>
</dbReference>
<dbReference type="Gene3D" id="3.40.190.10">
    <property type="entry name" value="Periplasmic binding protein-like II"/>
    <property type="match status" value="2"/>
</dbReference>
<evidence type="ECO:0000256" key="1">
    <source>
        <dbReference type="ARBA" id="ARBA00010333"/>
    </source>
</evidence>
<dbReference type="PANTHER" id="PTHR35936">
    <property type="entry name" value="MEMBRANE-BOUND LYTIC MUREIN TRANSGLYCOSYLASE F"/>
    <property type="match status" value="1"/>
</dbReference>
<dbReference type="OrthoDB" id="8611212at2"/>
<dbReference type="Pfam" id="PF00497">
    <property type="entry name" value="SBP_bac_3"/>
    <property type="match status" value="1"/>
</dbReference>
<evidence type="ECO:0000259" key="4">
    <source>
        <dbReference type="SMART" id="SM00062"/>
    </source>
</evidence>
<evidence type="ECO:0000256" key="2">
    <source>
        <dbReference type="ARBA" id="ARBA00022729"/>
    </source>
</evidence>
<keyword evidence="2 3" id="KW-0732">Signal</keyword>
<feature type="chain" id="PRO_5015432091" description="Solute-binding protein family 3/N-terminal domain-containing protein" evidence="3">
    <location>
        <begin position="20"/>
        <end position="268"/>
    </location>
</feature>
<organism evidence="5 6">
    <name type="scientific">Pantoea coffeiphila</name>
    <dbReference type="NCBI Taxonomy" id="1465635"/>
    <lineage>
        <taxon>Bacteria</taxon>
        <taxon>Pseudomonadati</taxon>
        <taxon>Pseudomonadota</taxon>
        <taxon>Gammaproteobacteria</taxon>
        <taxon>Enterobacterales</taxon>
        <taxon>Erwiniaceae</taxon>
        <taxon>Pantoea</taxon>
    </lineage>
</organism>